<dbReference type="EMBL" id="ASPP01039574">
    <property type="protein sequence ID" value="ETO00958.1"/>
    <property type="molecule type" value="Genomic_DNA"/>
</dbReference>
<name>X6LG62_RETFI</name>
<dbReference type="SUPFAM" id="SSF52540">
    <property type="entry name" value="P-loop containing nucleoside triphosphate hydrolases"/>
    <property type="match status" value="1"/>
</dbReference>
<accession>X6LG62</accession>
<dbReference type="AlphaFoldDB" id="X6LG62"/>
<dbReference type="PANTHER" id="PTHR22605:SF1">
    <property type="entry name" value="RZ-TYPE DOMAIN-CONTAINING PROTEIN"/>
    <property type="match status" value="1"/>
</dbReference>
<reference evidence="1 2" key="1">
    <citation type="journal article" date="2013" name="Curr. Biol.">
        <title>The Genome of the Foraminiferan Reticulomyxa filosa.</title>
        <authorList>
            <person name="Glockner G."/>
            <person name="Hulsmann N."/>
            <person name="Schleicher M."/>
            <person name="Noegel A.A."/>
            <person name="Eichinger L."/>
            <person name="Gallinger C."/>
            <person name="Pawlowski J."/>
            <person name="Sierra R."/>
            <person name="Euteneuer U."/>
            <person name="Pillet L."/>
            <person name="Moustafa A."/>
            <person name="Platzer M."/>
            <person name="Groth M."/>
            <person name="Szafranski K."/>
            <person name="Schliwa M."/>
        </authorList>
    </citation>
    <scope>NUCLEOTIDE SEQUENCE [LARGE SCALE GENOMIC DNA]</scope>
</reference>
<dbReference type="Gene3D" id="3.40.50.300">
    <property type="entry name" value="P-loop containing nucleotide triphosphate hydrolases"/>
    <property type="match status" value="1"/>
</dbReference>
<dbReference type="OMA" id="CMITSEE"/>
<dbReference type="InterPro" id="IPR031248">
    <property type="entry name" value="RNF213"/>
</dbReference>
<evidence type="ECO:0000313" key="1">
    <source>
        <dbReference type="EMBL" id="ETO00958.1"/>
    </source>
</evidence>
<sequence length="1258" mass="147288">NDPLNKWMYRVVPLCDTMKEYVWPFGQLSELDEKQYIQAMTKQIKCKFDKNTVVYQKIQKWAFKIAGDIAASQCFLREHLASEFIVSLRDVSRCLNFFYWLMKQYETILEKDKTSLWTDRALNIALGLCYYFRLNERGRVMYNNLMHQRNNRSFSELLDIEIRNLSKSFEIPSQIALHNTLKENLFILFFCVATSTPVIVVGKPGTSKTLSLQILLNTLCHRNIKQFHQKLKDNKFHFNVKPLQCISFQGTRNCKSSAIKELWDHTEKYSNDKTTTTLFLFDEIGLAEQSPYNPLKILHQLLEHPKISFVGVSNWSLDAAKMNRMIVHSIPLMDHNGLMKTAKAILENSNSTFSNQAIINIITVYERIMKDRKNTFKPNGNSDFFGVRDFYALIKHQATHSEKSSRQSLEGYLRNFGGLDHSDYRKQLSKILKEVLNRTESEVIQELKKWTPVMCVERNLMEKKRGQSPDDLMVSRHCMITSEEYYSWQLLLEYNILNFNQIFLFKSYFPQDMYSNISNYNQLNKIIDCMDTGKTVILHNLESIYESLYDMLNQRYQTRPSGNVYCRVALGTESRDCHIHENFKCVVVVQKEDVHSANMPIAFLSRFEKQFISYRNSLPSNINQHVEYAKKVLMEAFKVRRLSDLFCGYCEDTIFSALLYLAAQKAMQTDDIKDDEKKEQVQISNKNLNYITFDRNELKLELLDLFRPLCQPEEIVKIQRYEDIQSYSLGAIVEAKKKNSKDQMAMIITNDTERNIPIEWIHCTKEIASFKKVDQFEKTVKEFFNNEISGDVLILQCRYTPKRKYQLEQIIHILQLRHHIFYNEPTNSKKHKLIILLIHTSKKSPFPLIFRQKWDIIYVDYLLSTDTILSQKDSKEQVASAIDRQLKQDLSGYALRAFGKLHFPHSVDSLKERKSLSLLFKDKGCAVIVVKRLKTLLSKIAAYNSIEYILCNLAKSGKKRGSFFERYQDVIDTLLTLTFVNVLIAVYQNGGFAKYVEGKTKRGEKNKKYQQLFERALQNEELVKMRPVNIDYNHLLLASINPQLYSIRTCLQCSFPFSYSIHSWCQQQLSKYSKSPNNGLSLHATMLEQMPIGNDELTNWEVGYSLKVTHEYAMDLVRFEFSSRLHTRNQQIILRNVIVSMALLLCGKLTIATTEVTIHYYRYIISYYVYLISICSKIAHVEEHVPENQPGQWLVQMTLSLWELILFREIRTMSEGVLFFLNSISTLFNFLLKRLQNDNTNLVNKLLKQVNLLMKKNI</sequence>
<dbReference type="GO" id="GO:0016887">
    <property type="term" value="F:ATP hydrolysis activity"/>
    <property type="evidence" value="ECO:0007669"/>
    <property type="project" value="InterPro"/>
</dbReference>
<dbReference type="GO" id="GO:0004842">
    <property type="term" value="F:ubiquitin-protein transferase activity"/>
    <property type="evidence" value="ECO:0007669"/>
    <property type="project" value="InterPro"/>
</dbReference>
<dbReference type="PANTHER" id="PTHR22605">
    <property type="entry name" value="RZ-TYPE DOMAIN-CONTAINING PROTEIN"/>
    <property type="match status" value="1"/>
</dbReference>
<comment type="caution">
    <text evidence="1">The sequence shown here is derived from an EMBL/GenBank/DDBJ whole genome shotgun (WGS) entry which is preliminary data.</text>
</comment>
<dbReference type="InterPro" id="IPR027417">
    <property type="entry name" value="P-loop_NTPase"/>
</dbReference>
<evidence type="ECO:0008006" key="3">
    <source>
        <dbReference type="Google" id="ProtNLM"/>
    </source>
</evidence>
<evidence type="ECO:0000313" key="2">
    <source>
        <dbReference type="Proteomes" id="UP000023152"/>
    </source>
</evidence>
<keyword evidence="2" id="KW-1185">Reference proteome</keyword>
<proteinExistence type="predicted"/>
<dbReference type="Proteomes" id="UP000023152">
    <property type="component" value="Unassembled WGS sequence"/>
</dbReference>
<gene>
    <name evidence="1" type="ORF">RFI_36482</name>
</gene>
<feature type="non-terminal residue" evidence="1">
    <location>
        <position position="1"/>
    </location>
</feature>
<protein>
    <recommendedName>
        <fullName evidence="3">AAA+ ATPase domain-containing protein</fullName>
    </recommendedName>
</protein>
<organism evidence="1 2">
    <name type="scientific">Reticulomyxa filosa</name>
    <dbReference type="NCBI Taxonomy" id="46433"/>
    <lineage>
        <taxon>Eukaryota</taxon>
        <taxon>Sar</taxon>
        <taxon>Rhizaria</taxon>
        <taxon>Retaria</taxon>
        <taxon>Foraminifera</taxon>
        <taxon>Monothalamids</taxon>
        <taxon>Reticulomyxidae</taxon>
        <taxon>Reticulomyxa</taxon>
    </lineage>
</organism>